<proteinExistence type="predicted"/>
<dbReference type="SMART" id="SM00345">
    <property type="entry name" value="HTH_GNTR"/>
    <property type="match status" value="1"/>
</dbReference>
<evidence type="ECO:0000313" key="5">
    <source>
        <dbReference type="EMBL" id="MFC7605738.1"/>
    </source>
</evidence>
<dbReference type="Gene3D" id="1.10.10.10">
    <property type="entry name" value="Winged helix-like DNA-binding domain superfamily/Winged helix DNA-binding domain"/>
    <property type="match status" value="1"/>
</dbReference>
<keyword evidence="3" id="KW-0804">Transcription</keyword>
<organism evidence="5 6">
    <name type="scientific">Streptosporangium amethystogenes subsp. fukuiense</name>
    <dbReference type="NCBI Taxonomy" id="698418"/>
    <lineage>
        <taxon>Bacteria</taxon>
        <taxon>Bacillati</taxon>
        <taxon>Actinomycetota</taxon>
        <taxon>Actinomycetes</taxon>
        <taxon>Streptosporangiales</taxon>
        <taxon>Streptosporangiaceae</taxon>
        <taxon>Streptosporangium</taxon>
    </lineage>
</organism>
<dbReference type="InterPro" id="IPR036390">
    <property type="entry name" value="WH_DNA-bd_sf"/>
</dbReference>
<accession>A0ABW2TAK3</accession>
<evidence type="ECO:0000259" key="4">
    <source>
        <dbReference type="PROSITE" id="PS50949"/>
    </source>
</evidence>
<name>A0ABW2TAK3_9ACTN</name>
<dbReference type="CDD" id="cd07377">
    <property type="entry name" value="WHTH_GntR"/>
    <property type="match status" value="1"/>
</dbReference>
<feature type="domain" description="HTH gntR-type" evidence="4">
    <location>
        <begin position="7"/>
        <end position="75"/>
    </location>
</feature>
<comment type="caution">
    <text evidence="5">The sequence shown here is derived from an EMBL/GenBank/DDBJ whole genome shotgun (WGS) entry which is preliminary data.</text>
</comment>
<keyword evidence="1" id="KW-0805">Transcription regulation</keyword>
<dbReference type="PANTHER" id="PTHR38445">
    <property type="entry name" value="HTH-TYPE TRANSCRIPTIONAL REPRESSOR YTRA"/>
    <property type="match status" value="1"/>
</dbReference>
<dbReference type="EMBL" id="JBHTEE010000001">
    <property type="protein sequence ID" value="MFC7605738.1"/>
    <property type="molecule type" value="Genomic_DNA"/>
</dbReference>
<dbReference type="InterPro" id="IPR000524">
    <property type="entry name" value="Tscrpt_reg_HTH_GntR"/>
</dbReference>
<protein>
    <submittedName>
        <fullName evidence="5">Winged helix-turn-helix domain-containing protein</fullName>
    </submittedName>
</protein>
<dbReference type="PANTHER" id="PTHR38445:SF9">
    <property type="entry name" value="HTH-TYPE TRANSCRIPTIONAL REPRESSOR YTRA"/>
    <property type="match status" value="1"/>
</dbReference>
<dbReference type="Proteomes" id="UP001596514">
    <property type="component" value="Unassembled WGS sequence"/>
</dbReference>
<evidence type="ECO:0000256" key="2">
    <source>
        <dbReference type="ARBA" id="ARBA00023125"/>
    </source>
</evidence>
<keyword evidence="6" id="KW-1185">Reference proteome</keyword>
<dbReference type="PROSITE" id="PS50949">
    <property type="entry name" value="HTH_GNTR"/>
    <property type="match status" value="1"/>
</dbReference>
<reference evidence="6" key="1">
    <citation type="journal article" date="2019" name="Int. J. Syst. Evol. Microbiol.">
        <title>The Global Catalogue of Microorganisms (GCM) 10K type strain sequencing project: providing services to taxonomists for standard genome sequencing and annotation.</title>
        <authorList>
            <consortium name="The Broad Institute Genomics Platform"/>
            <consortium name="The Broad Institute Genome Sequencing Center for Infectious Disease"/>
            <person name="Wu L."/>
            <person name="Ma J."/>
        </authorList>
    </citation>
    <scope>NUCLEOTIDE SEQUENCE [LARGE SCALE GENOMIC DNA]</scope>
    <source>
        <strain evidence="6">JCM 10083</strain>
    </source>
</reference>
<evidence type="ECO:0000256" key="1">
    <source>
        <dbReference type="ARBA" id="ARBA00023015"/>
    </source>
</evidence>
<evidence type="ECO:0000313" key="6">
    <source>
        <dbReference type="Proteomes" id="UP001596514"/>
    </source>
</evidence>
<keyword evidence="2" id="KW-0238">DNA-binding</keyword>
<sequence>MEWDEDRTIWEQLYSALRARIVSGEYRERSVIPSLTQLEQEFGVARTTIQKVLRLLKDDFLIRTIPGKGTYVRPQSEWRHNAHNPEG</sequence>
<dbReference type="RefSeq" id="WP_343964727.1">
    <property type="nucleotide sequence ID" value="NZ_BAAAGK010000024.1"/>
</dbReference>
<evidence type="ECO:0000256" key="3">
    <source>
        <dbReference type="ARBA" id="ARBA00023163"/>
    </source>
</evidence>
<dbReference type="InterPro" id="IPR036388">
    <property type="entry name" value="WH-like_DNA-bd_sf"/>
</dbReference>
<dbReference type="Pfam" id="PF00392">
    <property type="entry name" value="GntR"/>
    <property type="match status" value="1"/>
</dbReference>
<dbReference type="SUPFAM" id="SSF46785">
    <property type="entry name" value="Winged helix' DNA-binding domain"/>
    <property type="match status" value="1"/>
</dbReference>
<gene>
    <name evidence="5" type="ORF">ACFQVD_37115</name>
</gene>